<keyword evidence="1" id="KW-1133">Transmembrane helix</keyword>
<keyword evidence="1" id="KW-0472">Membrane</keyword>
<proteinExistence type="predicted"/>
<keyword evidence="3" id="KW-1185">Reference proteome</keyword>
<comment type="caution">
    <text evidence="2">The sequence shown here is derived from an EMBL/GenBank/DDBJ whole genome shotgun (WGS) entry which is preliminary data.</text>
</comment>
<sequence>MLQTGMLFTILCGQLLLLILFYRTNRSRSPHSAESFKSTADEEKKRLVELQLLAMHNACARQRDKLHMLEIQVTDPKLPFALSKVPLHPLQLRAAEESYQLYAEYVHTYWKTEQGNWKTAFRGRFDEPDTEAGNVRAASIQLEDQLQKRLQIWYEEERNDRG</sequence>
<accession>A0ABV9P1L8</accession>
<dbReference type="RefSeq" id="WP_377910597.1">
    <property type="nucleotide sequence ID" value="NZ_JBHSGK010000021.1"/>
</dbReference>
<organism evidence="2 3">
    <name type="scientific">Bacillus daqingensis</name>
    <dbReference type="NCBI Taxonomy" id="872396"/>
    <lineage>
        <taxon>Bacteria</taxon>
        <taxon>Bacillati</taxon>
        <taxon>Bacillota</taxon>
        <taxon>Bacilli</taxon>
        <taxon>Bacillales</taxon>
        <taxon>Bacillaceae</taxon>
        <taxon>Bacillus</taxon>
    </lineage>
</organism>
<reference evidence="3" key="1">
    <citation type="journal article" date="2019" name="Int. J. Syst. Evol. Microbiol.">
        <title>The Global Catalogue of Microorganisms (GCM) 10K type strain sequencing project: providing services to taxonomists for standard genome sequencing and annotation.</title>
        <authorList>
            <consortium name="The Broad Institute Genomics Platform"/>
            <consortium name="The Broad Institute Genome Sequencing Center for Infectious Disease"/>
            <person name="Wu L."/>
            <person name="Ma J."/>
        </authorList>
    </citation>
    <scope>NUCLEOTIDE SEQUENCE [LARGE SCALE GENOMIC DNA]</scope>
    <source>
        <strain evidence="3">JCM 12165</strain>
    </source>
</reference>
<evidence type="ECO:0000313" key="2">
    <source>
        <dbReference type="EMBL" id="MFC4738004.1"/>
    </source>
</evidence>
<gene>
    <name evidence="2" type="ORF">ACFO4L_15630</name>
</gene>
<dbReference type="Proteomes" id="UP001595896">
    <property type="component" value="Unassembled WGS sequence"/>
</dbReference>
<evidence type="ECO:0000313" key="3">
    <source>
        <dbReference type="Proteomes" id="UP001595896"/>
    </source>
</evidence>
<name>A0ABV9P1L8_9BACI</name>
<dbReference type="EMBL" id="JBHSGK010000021">
    <property type="protein sequence ID" value="MFC4738004.1"/>
    <property type="molecule type" value="Genomic_DNA"/>
</dbReference>
<protein>
    <submittedName>
        <fullName evidence="2">Uncharacterized protein</fullName>
    </submittedName>
</protein>
<feature type="transmembrane region" description="Helical" evidence="1">
    <location>
        <begin position="6"/>
        <end position="22"/>
    </location>
</feature>
<evidence type="ECO:0000256" key="1">
    <source>
        <dbReference type="SAM" id="Phobius"/>
    </source>
</evidence>
<keyword evidence="1" id="KW-0812">Transmembrane</keyword>